<sequence length="69" mass="7897">MPSRRRPVAVGTPPPGSRRCSSPTGTFGCRARTTCRFRYHNGVRTFWVHRNDKPFNTATHTNPRSEVRL</sequence>
<evidence type="ECO:0000313" key="3">
    <source>
        <dbReference type="Proteomes" id="UP000324705"/>
    </source>
</evidence>
<keyword evidence="3" id="KW-1185">Reference proteome</keyword>
<dbReference type="Gramene" id="TRITD2Bv1G022530.1">
    <property type="protein sequence ID" value="TRITD2Bv1G022530.1"/>
    <property type="gene ID" value="TRITD2Bv1G022530"/>
</dbReference>
<accession>A0A9R1PDQ7</accession>
<proteinExistence type="predicted"/>
<evidence type="ECO:0000313" key="2">
    <source>
        <dbReference type="EMBL" id="VAH41425.1"/>
    </source>
</evidence>
<evidence type="ECO:0000256" key="1">
    <source>
        <dbReference type="SAM" id="MobiDB-lite"/>
    </source>
</evidence>
<gene>
    <name evidence="2" type="ORF">TRITD_2Bv1G022530</name>
</gene>
<dbReference type="Proteomes" id="UP000324705">
    <property type="component" value="Chromosome 2B"/>
</dbReference>
<dbReference type="EMBL" id="LT934114">
    <property type="protein sequence ID" value="VAH41425.1"/>
    <property type="molecule type" value="Genomic_DNA"/>
</dbReference>
<name>A0A9R1PDQ7_TRITD</name>
<feature type="region of interest" description="Disordered" evidence="1">
    <location>
        <begin position="1"/>
        <end position="25"/>
    </location>
</feature>
<protein>
    <submittedName>
        <fullName evidence="2">Uncharacterized protein</fullName>
    </submittedName>
</protein>
<reference evidence="2 3" key="1">
    <citation type="submission" date="2017-09" db="EMBL/GenBank/DDBJ databases">
        <authorList>
            <consortium name="International Durum Wheat Genome Sequencing Consortium (IDWGSC)"/>
            <person name="Milanesi L."/>
        </authorList>
    </citation>
    <scope>NUCLEOTIDE SEQUENCE [LARGE SCALE GENOMIC DNA]</scope>
    <source>
        <strain evidence="3">cv. Svevo</strain>
    </source>
</reference>
<dbReference type="AlphaFoldDB" id="A0A9R1PDQ7"/>
<organism evidence="2 3">
    <name type="scientific">Triticum turgidum subsp. durum</name>
    <name type="common">Durum wheat</name>
    <name type="synonym">Triticum durum</name>
    <dbReference type="NCBI Taxonomy" id="4567"/>
    <lineage>
        <taxon>Eukaryota</taxon>
        <taxon>Viridiplantae</taxon>
        <taxon>Streptophyta</taxon>
        <taxon>Embryophyta</taxon>
        <taxon>Tracheophyta</taxon>
        <taxon>Spermatophyta</taxon>
        <taxon>Magnoliopsida</taxon>
        <taxon>Liliopsida</taxon>
        <taxon>Poales</taxon>
        <taxon>Poaceae</taxon>
        <taxon>BOP clade</taxon>
        <taxon>Pooideae</taxon>
        <taxon>Triticodae</taxon>
        <taxon>Triticeae</taxon>
        <taxon>Triticinae</taxon>
        <taxon>Triticum</taxon>
    </lineage>
</organism>